<dbReference type="PANTHER" id="PTHR36766">
    <property type="entry name" value="PLANT BROAD-SPECTRUM MILDEW RESISTANCE PROTEIN RPW8"/>
    <property type="match status" value="1"/>
</dbReference>
<dbReference type="Proteomes" id="UP000237347">
    <property type="component" value="Unassembled WGS sequence"/>
</dbReference>
<protein>
    <submittedName>
        <fullName evidence="2">Disease resistance protein rpp1</fullName>
    </submittedName>
</protein>
<reference evidence="2 3" key="1">
    <citation type="journal article" date="2018" name="Sci. Data">
        <title>The draft genome sequence of cork oak.</title>
        <authorList>
            <person name="Ramos A.M."/>
            <person name="Usie A."/>
            <person name="Barbosa P."/>
            <person name="Barros P.M."/>
            <person name="Capote T."/>
            <person name="Chaves I."/>
            <person name="Simoes F."/>
            <person name="Abreu I."/>
            <person name="Carrasquinho I."/>
            <person name="Faro C."/>
            <person name="Guimaraes J.B."/>
            <person name="Mendonca D."/>
            <person name="Nobrega F."/>
            <person name="Rodrigues L."/>
            <person name="Saibo N.J.M."/>
            <person name="Varela M.C."/>
            <person name="Egas C."/>
            <person name="Matos J."/>
            <person name="Miguel C.M."/>
            <person name="Oliveira M.M."/>
            <person name="Ricardo C.P."/>
            <person name="Goncalves S."/>
        </authorList>
    </citation>
    <scope>NUCLEOTIDE SEQUENCE [LARGE SCALE GENOMIC DNA]</scope>
    <source>
        <strain evidence="3">cv. HL8</strain>
    </source>
</reference>
<evidence type="ECO:0000313" key="3">
    <source>
        <dbReference type="Proteomes" id="UP000237347"/>
    </source>
</evidence>
<accession>A0AAW0JAV1</accession>
<organism evidence="2 3">
    <name type="scientific">Quercus suber</name>
    <name type="common">Cork oak</name>
    <dbReference type="NCBI Taxonomy" id="58331"/>
    <lineage>
        <taxon>Eukaryota</taxon>
        <taxon>Viridiplantae</taxon>
        <taxon>Streptophyta</taxon>
        <taxon>Embryophyta</taxon>
        <taxon>Tracheophyta</taxon>
        <taxon>Spermatophyta</taxon>
        <taxon>Magnoliopsida</taxon>
        <taxon>eudicotyledons</taxon>
        <taxon>Gunneridae</taxon>
        <taxon>Pentapetalae</taxon>
        <taxon>rosids</taxon>
        <taxon>fabids</taxon>
        <taxon>Fagales</taxon>
        <taxon>Fagaceae</taxon>
        <taxon>Quercus</taxon>
    </lineage>
</organism>
<dbReference type="SUPFAM" id="SSF52058">
    <property type="entry name" value="L domain-like"/>
    <property type="match status" value="1"/>
</dbReference>
<comment type="caution">
    <text evidence="2">The sequence shown here is derived from an EMBL/GenBank/DDBJ whole genome shotgun (WGS) entry which is preliminary data.</text>
</comment>
<gene>
    <name evidence="2" type="primary">RPP1_11</name>
    <name evidence="2" type="ORF">CFP56_035118</name>
</gene>
<dbReference type="Gene3D" id="3.80.10.10">
    <property type="entry name" value="Ribonuclease Inhibitor"/>
    <property type="match status" value="1"/>
</dbReference>
<keyword evidence="3" id="KW-1185">Reference proteome</keyword>
<dbReference type="AlphaFoldDB" id="A0AAW0JAV1"/>
<proteinExistence type="predicted"/>
<evidence type="ECO:0000256" key="1">
    <source>
        <dbReference type="ARBA" id="ARBA00022821"/>
    </source>
</evidence>
<keyword evidence="1" id="KW-0611">Plant defense</keyword>
<dbReference type="GO" id="GO:0006952">
    <property type="term" value="P:defense response"/>
    <property type="evidence" value="ECO:0007669"/>
    <property type="project" value="UniProtKB-KW"/>
</dbReference>
<dbReference type="EMBL" id="PKMF04000623">
    <property type="protein sequence ID" value="KAK7823738.1"/>
    <property type="molecule type" value="Genomic_DNA"/>
</dbReference>
<evidence type="ECO:0000313" key="2">
    <source>
        <dbReference type="EMBL" id="KAK7823738.1"/>
    </source>
</evidence>
<sequence>MSRVVRYLTSLCSLSIANCEEFDPLRDMHDDGMEWRCLNCLHHLRFSGIPKLKSLPVGLQCISTLKHLTISNCPNLMTLPELTSLEYLGIYRCEPNLTSLLEISCLTSLRSLQIGDFSNLITFPESIRNPISLETLSILNCPNLTTLPDDELIGSTGQTEVMRKSWEYKNRPEFVTSKGSQYCNYFGMDKDHNKVTTEELFLIKNGFIMCAADFLVKLLKIFKPKQVESDEDCSLVLATRALPIFSLKFNFRVTGFEKLTWLSLEVVEGVFEVRSSLADTHLGGDDFDKIS</sequence>
<dbReference type="PANTHER" id="PTHR36766:SF40">
    <property type="entry name" value="DISEASE RESISTANCE PROTEIN RGA3"/>
    <property type="match status" value="1"/>
</dbReference>
<dbReference type="InterPro" id="IPR032675">
    <property type="entry name" value="LRR_dom_sf"/>
</dbReference>
<name>A0AAW0JAV1_QUESU</name>